<comment type="subcellular location">
    <subcellularLocation>
        <location evidence="1">Cell projection</location>
        <location evidence="1">Cilium</location>
    </subcellularLocation>
    <subcellularLocation>
        <location evidence="2">Cytoplasm</location>
    </subcellularLocation>
</comment>
<dbReference type="Pfam" id="PF23440">
    <property type="entry name" value="BROMI_C"/>
    <property type="match status" value="1"/>
</dbReference>
<feature type="domain" description="BROMI N-terminal" evidence="12">
    <location>
        <begin position="39"/>
        <end position="165"/>
    </location>
</feature>
<keyword evidence="4" id="KW-0963">Cytoplasm</keyword>
<keyword evidence="3" id="KW-0217">Developmental protein</keyword>
<feature type="region of interest" description="Disordered" evidence="10">
    <location>
        <begin position="161"/>
        <end position="187"/>
    </location>
</feature>
<evidence type="ECO:0000256" key="5">
    <source>
        <dbReference type="ARBA" id="ARBA00023069"/>
    </source>
</evidence>
<evidence type="ECO:0000313" key="15">
    <source>
        <dbReference type="Proteomes" id="UP001187315"/>
    </source>
</evidence>
<evidence type="ECO:0000256" key="10">
    <source>
        <dbReference type="SAM" id="MobiDB-lite"/>
    </source>
</evidence>
<keyword evidence="5" id="KW-0969">Cilium</keyword>
<dbReference type="GO" id="GO:0005929">
    <property type="term" value="C:cilium"/>
    <property type="evidence" value="ECO:0007669"/>
    <property type="project" value="UniProtKB-SubCell"/>
</dbReference>
<dbReference type="Proteomes" id="UP001187315">
    <property type="component" value="Unassembled WGS sequence"/>
</dbReference>
<feature type="domain" description="BROMI C-terminal Rab TBC-like" evidence="13">
    <location>
        <begin position="895"/>
        <end position="1326"/>
    </location>
</feature>
<evidence type="ECO:0000256" key="3">
    <source>
        <dbReference type="ARBA" id="ARBA00022473"/>
    </source>
</evidence>
<accession>A0AA88NV43</accession>
<evidence type="ECO:0000259" key="13">
    <source>
        <dbReference type="Pfam" id="PF23440"/>
    </source>
</evidence>
<evidence type="ECO:0000259" key="12">
    <source>
        <dbReference type="Pfam" id="PF23431"/>
    </source>
</evidence>
<gene>
    <name evidence="14" type="ORF">Q7C36_003446</name>
</gene>
<evidence type="ECO:0000256" key="1">
    <source>
        <dbReference type="ARBA" id="ARBA00004138"/>
    </source>
</evidence>
<keyword evidence="15" id="KW-1185">Reference proteome</keyword>
<dbReference type="InterPro" id="IPR032735">
    <property type="entry name" value="BROMI_M"/>
</dbReference>
<dbReference type="GO" id="GO:0005737">
    <property type="term" value="C:cytoplasm"/>
    <property type="evidence" value="ECO:0007669"/>
    <property type="project" value="UniProtKB-SubCell"/>
</dbReference>
<dbReference type="InterPro" id="IPR055392">
    <property type="entry name" value="BROMI_C"/>
</dbReference>
<dbReference type="PANTHER" id="PTHR13465">
    <property type="entry name" value="UPF0183 PROTEIN"/>
    <property type="match status" value="1"/>
</dbReference>
<dbReference type="PANTHER" id="PTHR13465:SF3">
    <property type="entry name" value="PROTEIN BROAD-MINDED"/>
    <property type="match status" value="1"/>
</dbReference>
<evidence type="ECO:0000256" key="8">
    <source>
        <dbReference type="ARBA" id="ARBA00067690"/>
    </source>
</evidence>
<evidence type="ECO:0000313" key="14">
    <source>
        <dbReference type="EMBL" id="KAK2864292.1"/>
    </source>
</evidence>
<organism evidence="14 15">
    <name type="scientific">Tachysurus vachellii</name>
    <name type="common">Darkbarbel catfish</name>
    <name type="synonym">Pelteobagrus vachellii</name>
    <dbReference type="NCBI Taxonomy" id="175792"/>
    <lineage>
        <taxon>Eukaryota</taxon>
        <taxon>Metazoa</taxon>
        <taxon>Chordata</taxon>
        <taxon>Craniata</taxon>
        <taxon>Vertebrata</taxon>
        <taxon>Euteleostomi</taxon>
        <taxon>Actinopterygii</taxon>
        <taxon>Neopterygii</taxon>
        <taxon>Teleostei</taxon>
        <taxon>Ostariophysi</taxon>
        <taxon>Siluriformes</taxon>
        <taxon>Bagridae</taxon>
        <taxon>Tachysurus</taxon>
    </lineage>
</organism>
<dbReference type="Pfam" id="PF14961">
    <property type="entry name" value="BROMI"/>
    <property type="match status" value="1"/>
</dbReference>
<evidence type="ECO:0000256" key="7">
    <source>
        <dbReference type="ARBA" id="ARBA00054310"/>
    </source>
</evidence>
<reference evidence="14" key="1">
    <citation type="submission" date="2023-08" db="EMBL/GenBank/DDBJ databases">
        <title>Pelteobagrus vachellii genome.</title>
        <authorList>
            <person name="Liu H."/>
        </authorList>
    </citation>
    <scope>NUCLEOTIDE SEQUENCE</scope>
    <source>
        <strain evidence="14">PRFRI_2022a</strain>
        <tissue evidence="14">Muscle</tissue>
    </source>
</reference>
<protein>
    <recommendedName>
        <fullName evidence="8">Protein broad-minded</fullName>
    </recommendedName>
    <alternativeName>
        <fullName evidence="9">TBC1 domain family member 32</fullName>
    </alternativeName>
</protein>
<feature type="compositionally biased region" description="Polar residues" evidence="10">
    <location>
        <begin position="168"/>
        <end position="187"/>
    </location>
</feature>
<dbReference type="FunFam" id="1.10.472.80:FF:000031">
    <property type="entry name" value="TBC1 domain family, member 32"/>
    <property type="match status" value="1"/>
</dbReference>
<dbReference type="Pfam" id="PF23431">
    <property type="entry name" value="BROMI_N"/>
    <property type="match status" value="1"/>
</dbReference>
<dbReference type="InterPro" id="IPR055391">
    <property type="entry name" value="BROMI_N"/>
</dbReference>
<evidence type="ECO:0000256" key="2">
    <source>
        <dbReference type="ARBA" id="ARBA00004496"/>
    </source>
</evidence>
<dbReference type="SUPFAM" id="SSF47923">
    <property type="entry name" value="Ypt/Rab-GAP domain of gyp1p"/>
    <property type="match status" value="1"/>
</dbReference>
<evidence type="ECO:0000256" key="4">
    <source>
        <dbReference type="ARBA" id="ARBA00022490"/>
    </source>
</evidence>
<sequence>MSFFFFIIIFKQERAERAVHHTSCRAMSQFFSSEDEAELQSLLRQLLKSVRERIANAPSVECAEEILLHLEETDKNFHNYEFVKYLRQYVESSLGAVIEEETENCSKGDGHGVGAGQDTLVHAVTRRTRESEQYKQMMQTLKQTMTVIVESLLNKFEEDQLKKEETHGTNQREQSSSHYTDNCSDSDSSFNQSYGFIKQEQLQVISDKLDPSRPREVRWEALQLLCCAPPSDVLSCESWTGLRRNLSAALADPDPDLSDKVLRFFAKTFSTSPLNVTREIYTSLVKSLETDFLYHKLSFPSESAHVDVNRPDITRLFKQVRLMNDFQKEVTTFWIRHPEKYMEEIIESTFALLSLHPEHGMSTHGSEKILEPVHFLSLLDIKANWFKRWMHGYYSRTVVLKLLERKYKSVIVTALQQCIYYLESCDAVREGTLEITHAMEHQRIGSAQRSCYTAKELEYAHFVHSLCVLGRLLMYTNGRSLFPVKVRKRRDPVTLSDLVVILINIMYQHPNTHRSDLNHADSLSPTTLVMEVLRTLCERTECAVECIYQIPVVETLLVPILALLKGKQAKLNSPESSLTHIADTLARIATTERGLALFLYERKIVSAEGEGISAAHVIVQFTQALLAKELRACEELQNSAAVKGAFIFVCRQMYNTCEGLQVLRPYSLHECIAQAWKKASLKSERIPTPVPGALEPSASQEIPSIMAWEEMLLDNLLNFAATPKGLMLLQQTGATHECVAYMFTRFTKKLQVSRCEKFGYGVMVTQVAATAPGIVALRCSGFIQAIVVDLWSALECGREDVRVVHPKSIPMEPIDRSCLKSFLTLVNLLSSPHAVLELLGHEVLANKTEYSLREMPTSIIDVMDRLVVINSDAKIHSLFNYEQSHTFGLRLLSAMCCNLDSLLLLESQFKLSDVLLQSQKDNVFESPTGENEFIIDGLSVERNHLLVRMNVIGGPSERKLPPRALQKGNDPYPWPIFSSFPVPTCYTLEISSKTSWTKQNSEVSAFLTSSKDGERDENWMDNCRRHLCKAITTKSSVLTGSVLADLLERAVLHLSSSPPHCFFPPAEYKVVDHDIKARNLTPVEQLGISSALRYGLLLKLWREDSEQDLCLLIKHCQEFLSQQRIPIQSDLRYLQGSYPGHDWLSSTIFLLMAGDVGRSLNLLLRFSRLLTSAFLWPPRIYRSVHMPSEMAQSGVPPLYSCTAHYVEMLLKAEVPLVFSAFRMSGFTPSQMCMQWLTQCFWNYLDWPEICHYVATCIIMGVDYQVYTCIAVLKHLQQEILQHTQTQDLQLFLKEDPIEGFRVGDYLEYMESLERRYRSMVLIDMRNSLLKST</sequence>
<name>A0AA88NV43_TACVA</name>
<dbReference type="InterPro" id="IPR039156">
    <property type="entry name" value="PHAF1/BROMI"/>
</dbReference>
<evidence type="ECO:0000256" key="9">
    <source>
        <dbReference type="ARBA" id="ARBA00075916"/>
    </source>
</evidence>
<dbReference type="Gene3D" id="1.10.472.80">
    <property type="entry name" value="Ypt/Rab-GAP domain of gyp1p, domain 3"/>
    <property type="match status" value="1"/>
</dbReference>
<proteinExistence type="predicted"/>
<comment type="caution">
    <text evidence="14">The sequence shown here is derived from an EMBL/GenBank/DDBJ whole genome shotgun (WGS) entry which is preliminary data.</text>
</comment>
<dbReference type="GO" id="GO:1905515">
    <property type="term" value="P:non-motile cilium assembly"/>
    <property type="evidence" value="ECO:0007669"/>
    <property type="project" value="TreeGrafter"/>
</dbReference>
<evidence type="ECO:0000259" key="11">
    <source>
        <dbReference type="Pfam" id="PF14961"/>
    </source>
</evidence>
<dbReference type="InterPro" id="IPR035969">
    <property type="entry name" value="Rab-GAP_TBC_sf"/>
</dbReference>
<feature type="domain" description="BROMI middle region" evidence="11">
    <location>
        <begin position="200"/>
        <end position="877"/>
    </location>
</feature>
<dbReference type="EMBL" id="JAVHJS010000003">
    <property type="protein sequence ID" value="KAK2864292.1"/>
    <property type="molecule type" value="Genomic_DNA"/>
</dbReference>
<keyword evidence="6" id="KW-0966">Cell projection</keyword>
<comment type="function">
    <text evidence="7">Required for high-level Shh responses in the developing neural tube. Together with CDK20, controls the structure of the primary cilium by coordinating assembly of the ciliary membrane and axoneme, allowing GLI2 to be properly activated in response to Shh signaling.</text>
</comment>
<evidence type="ECO:0000256" key="6">
    <source>
        <dbReference type="ARBA" id="ARBA00023273"/>
    </source>
</evidence>